<protein>
    <submittedName>
        <fullName evidence="1">Uncharacterized protein</fullName>
    </submittedName>
</protein>
<sequence>MKENFVPRGGVADNGKEKEANDKRYFRHGLHGLHCCFYILQQCNPCNPCLKYINNGKVMSFHHRVTQSLTEFYSFDFKLIKLCDTLCYSVVN</sequence>
<evidence type="ECO:0000313" key="2">
    <source>
        <dbReference type="Proteomes" id="UP000184192"/>
    </source>
</evidence>
<evidence type="ECO:0000313" key="1">
    <source>
        <dbReference type="EMBL" id="SHI54286.1"/>
    </source>
</evidence>
<reference evidence="2" key="1">
    <citation type="submission" date="2016-11" db="EMBL/GenBank/DDBJ databases">
        <authorList>
            <person name="Varghese N."/>
            <person name="Submissions S."/>
        </authorList>
    </citation>
    <scope>NUCLEOTIDE SEQUENCE [LARGE SCALE GENOMIC DNA]</scope>
    <source>
        <strain evidence="2">DSM 26884</strain>
    </source>
</reference>
<organism evidence="1 2">
    <name type="scientific">Bacteroides stercorirosoris</name>
    <dbReference type="NCBI Taxonomy" id="871324"/>
    <lineage>
        <taxon>Bacteria</taxon>
        <taxon>Pseudomonadati</taxon>
        <taxon>Bacteroidota</taxon>
        <taxon>Bacteroidia</taxon>
        <taxon>Bacteroidales</taxon>
        <taxon>Bacteroidaceae</taxon>
        <taxon>Bacteroides</taxon>
    </lineage>
</organism>
<dbReference type="Proteomes" id="UP000184192">
    <property type="component" value="Unassembled WGS sequence"/>
</dbReference>
<gene>
    <name evidence="1" type="ORF">SAMN05444350_103238</name>
</gene>
<dbReference type="EMBL" id="FQZN01000003">
    <property type="protein sequence ID" value="SHI54286.1"/>
    <property type="molecule type" value="Genomic_DNA"/>
</dbReference>
<accession>A0A1M6BZT2</accession>
<proteinExistence type="predicted"/>
<keyword evidence="2" id="KW-1185">Reference proteome</keyword>
<dbReference type="AlphaFoldDB" id="A0A1M6BZT2"/>
<name>A0A1M6BZT2_9BACE</name>